<accession>A0A0A9SWA2</accession>
<sequence>MLIINVFVTKGAPLEQRPDVIGLQAAQTDLLSCIKRCRHELLPGGNHDLAPRRLLVAEGCQHLGPHLSVVMLLHVPPVPDVIDHQQELVRRDFLLEFLL</sequence>
<proteinExistence type="predicted"/>
<name>A0A0A9SWA2_ARUDO</name>
<reference evidence="1" key="1">
    <citation type="submission" date="2014-09" db="EMBL/GenBank/DDBJ databases">
        <authorList>
            <person name="Magalhaes I.L.F."/>
            <person name="Oliveira U."/>
            <person name="Santos F.R."/>
            <person name="Vidigal T.H.D.A."/>
            <person name="Brescovit A.D."/>
            <person name="Santos A.J."/>
        </authorList>
    </citation>
    <scope>NUCLEOTIDE SEQUENCE</scope>
    <source>
        <tissue evidence="1">Shoot tissue taken approximately 20 cm above the soil surface</tissue>
    </source>
</reference>
<protein>
    <submittedName>
        <fullName evidence="1">Uncharacterized protein</fullName>
    </submittedName>
</protein>
<evidence type="ECO:0000313" key="1">
    <source>
        <dbReference type="EMBL" id="JAD51123.1"/>
    </source>
</evidence>
<organism evidence="1">
    <name type="scientific">Arundo donax</name>
    <name type="common">Giant reed</name>
    <name type="synonym">Donax arundinaceus</name>
    <dbReference type="NCBI Taxonomy" id="35708"/>
    <lineage>
        <taxon>Eukaryota</taxon>
        <taxon>Viridiplantae</taxon>
        <taxon>Streptophyta</taxon>
        <taxon>Embryophyta</taxon>
        <taxon>Tracheophyta</taxon>
        <taxon>Spermatophyta</taxon>
        <taxon>Magnoliopsida</taxon>
        <taxon>Liliopsida</taxon>
        <taxon>Poales</taxon>
        <taxon>Poaceae</taxon>
        <taxon>PACMAD clade</taxon>
        <taxon>Arundinoideae</taxon>
        <taxon>Arundineae</taxon>
        <taxon>Arundo</taxon>
    </lineage>
</organism>
<dbReference type="AlphaFoldDB" id="A0A0A9SWA2"/>
<dbReference type="EMBL" id="GBRH01246772">
    <property type="protein sequence ID" value="JAD51123.1"/>
    <property type="molecule type" value="Transcribed_RNA"/>
</dbReference>
<reference evidence="1" key="2">
    <citation type="journal article" date="2015" name="Data Brief">
        <title>Shoot transcriptome of the giant reed, Arundo donax.</title>
        <authorList>
            <person name="Barrero R.A."/>
            <person name="Guerrero F.D."/>
            <person name="Moolhuijzen P."/>
            <person name="Goolsby J.A."/>
            <person name="Tidwell J."/>
            <person name="Bellgard S.E."/>
            <person name="Bellgard M.I."/>
        </authorList>
    </citation>
    <scope>NUCLEOTIDE SEQUENCE</scope>
    <source>
        <tissue evidence="1">Shoot tissue taken approximately 20 cm above the soil surface</tissue>
    </source>
</reference>